<dbReference type="SUPFAM" id="SSF103506">
    <property type="entry name" value="Mitochondrial carrier"/>
    <property type="match status" value="1"/>
</dbReference>
<evidence type="ECO:0000256" key="11">
    <source>
        <dbReference type="RuleBase" id="RU000488"/>
    </source>
</evidence>
<evidence type="ECO:0000256" key="12">
    <source>
        <dbReference type="SAM" id="MobiDB-lite"/>
    </source>
</evidence>
<keyword evidence="3 11" id="KW-0813">Transport</keyword>
<keyword evidence="14" id="KW-1185">Reference proteome</keyword>
<evidence type="ECO:0000256" key="6">
    <source>
        <dbReference type="ARBA" id="ARBA00022792"/>
    </source>
</evidence>
<comment type="caution">
    <text evidence="13">The sequence shown here is derived from an EMBL/GenBank/DDBJ whole genome shotgun (WGS) entry which is preliminary data.</text>
</comment>
<evidence type="ECO:0000256" key="8">
    <source>
        <dbReference type="ARBA" id="ARBA00023128"/>
    </source>
</evidence>
<feature type="repeat" description="Solcar" evidence="10">
    <location>
        <begin position="163"/>
        <end position="269"/>
    </location>
</feature>
<dbReference type="PROSITE" id="PS50920">
    <property type="entry name" value="SOLCAR"/>
    <property type="match status" value="3"/>
</dbReference>
<evidence type="ECO:0000256" key="5">
    <source>
        <dbReference type="ARBA" id="ARBA00022737"/>
    </source>
</evidence>
<dbReference type="Pfam" id="PF00153">
    <property type="entry name" value="Mito_carr"/>
    <property type="match status" value="3"/>
</dbReference>
<dbReference type="InterPro" id="IPR018108">
    <property type="entry name" value="MCP_transmembrane"/>
</dbReference>
<evidence type="ECO:0000256" key="7">
    <source>
        <dbReference type="ARBA" id="ARBA00022989"/>
    </source>
</evidence>
<evidence type="ECO:0000256" key="4">
    <source>
        <dbReference type="ARBA" id="ARBA00022692"/>
    </source>
</evidence>
<keyword evidence="4 10" id="KW-0812">Transmembrane</keyword>
<dbReference type="AlphaFoldDB" id="A0A8H7DY80"/>
<name>A0A8H7DY80_9EURO</name>
<dbReference type="PRINTS" id="PR00926">
    <property type="entry name" value="MITOCARRIER"/>
</dbReference>
<keyword evidence="9 10" id="KW-0472">Membrane</keyword>
<dbReference type="Gene3D" id="1.50.40.10">
    <property type="entry name" value="Mitochondrial carrier domain"/>
    <property type="match status" value="1"/>
</dbReference>
<keyword evidence="5" id="KW-0677">Repeat</keyword>
<accession>A0A8H7DY80</accession>
<keyword evidence="6" id="KW-0999">Mitochondrion inner membrane</keyword>
<keyword evidence="8" id="KW-0496">Mitochondrion</keyword>
<dbReference type="GO" id="GO:0022857">
    <property type="term" value="F:transmembrane transporter activity"/>
    <property type="evidence" value="ECO:0007669"/>
    <property type="project" value="TreeGrafter"/>
</dbReference>
<keyword evidence="7" id="KW-1133">Transmembrane helix</keyword>
<evidence type="ECO:0000256" key="10">
    <source>
        <dbReference type="PROSITE-ProRule" id="PRU00282"/>
    </source>
</evidence>
<dbReference type="OrthoDB" id="2382881at2759"/>
<feature type="repeat" description="Solcar" evidence="10">
    <location>
        <begin position="54"/>
        <end position="136"/>
    </location>
</feature>
<dbReference type="InterPro" id="IPR023395">
    <property type="entry name" value="MCP_dom_sf"/>
</dbReference>
<evidence type="ECO:0000313" key="13">
    <source>
        <dbReference type="EMBL" id="KAF7502422.1"/>
    </source>
</evidence>
<dbReference type="GO" id="GO:0005743">
    <property type="term" value="C:mitochondrial inner membrane"/>
    <property type="evidence" value="ECO:0007669"/>
    <property type="project" value="UniProtKB-SubCell"/>
</dbReference>
<proteinExistence type="inferred from homology"/>
<reference evidence="13" key="1">
    <citation type="submission" date="2020-02" db="EMBL/GenBank/DDBJ databases">
        <authorList>
            <person name="Palmer J.M."/>
        </authorList>
    </citation>
    <scope>NUCLEOTIDE SEQUENCE</scope>
    <source>
        <strain evidence="13">EPUS1.4</strain>
        <tissue evidence="13">Thallus</tissue>
    </source>
</reference>
<dbReference type="PANTHER" id="PTHR45624">
    <property type="entry name" value="MITOCHONDRIAL BASIC AMINO ACIDS TRANSPORTER-RELATED"/>
    <property type="match status" value="1"/>
</dbReference>
<evidence type="ECO:0000256" key="9">
    <source>
        <dbReference type="ARBA" id="ARBA00023136"/>
    </source>
</evidence>
<dbReference type="EMBL" id="JAACFV010000254">
    <property type="protein sequence ID" value="KAF7502422.1"/>
    <property type="molecule type" value="Genomic_DNA"/>
</dbReference>
<feature type="repeat" description="Solcar" evidence="10">
    <location>
        <begin position="280"/>
        <end position="359"/>
    </location>
</feature>
<organism evidence="13 14">
    <name type="scientific">Endocarpon pusillum</name>
    <dbReference type="NCBI Taxonomy" id="364733"/>
    <lineage>
        <taxon>Eukaryota</taxon>
        <taxon>Fungi</taxon>
        <taxon>Dikarya</taxon>
        <taxon>Ascomycota</taxon>
        <taxon>Pezizomycotina</taxon>
        <taxon>Eurotiomycetes</taxon>
        <taxon>Chaetothyriomycetidae</taxon>
        <taxon>Verrucariales</taxon>
        <taxon>Verrucariaceae</taxon>
        <taxon>Endocarpon</taxon>
    </lineage>
</organism>
<comment type="similarity">
    <text evidence="2 11">Belongs to the mitochondrial carrier (TC 2.A.29) family.</text>
</comment>
<gene>
    <name evidence="13" type="ORF">GJ744_005822</name>
</gene>
<dbReference type="InterPro" id="IPR050567">
    <property type="entry name" value="Mitochondrial_Carrier"/>
</dbReference>
<comment type="subcellular location">
    <subcellularLocation>
        <location evidence="1">Mitochondrion inner membrane</location>
        <topology evidence="1">Multi-pass membrane protein</topology>
    </subcellularLocation>
</comment>
<evidence type="ECO:0000256" key="1">
    <source>
        <dbReference type="ARBA" id="ARBA00004448"/>
    </source>
</evidence>
<feature type="region of interest" description="Disordered" evidence="12">
    <location>
        <begin position="367"/>
        <end position="388"/>
    </location>
</feature>
<evidence type="ECO:0000313" key="14">
    <source>
        <dbReference type="Proteomes" id="UP000606974"/>
    </source>
</evidence>
<evidence type="ECO:0000256" key="3">
    <source>
        <dbReference type="ARBA" id="ARBA00022448"/>
    </source>
</evidence>
<dbReference type="InterPro" id="IPR002067">
    <property type="entry name" value="MCP"/>
</dbReference>
<protein>
    <recommendedName>
        <fullName evidence="15">Mitochondrial thiamine pyrophosphate carrier 1</fullName>
    </recommendedName>
</protein>
<evidence type="ECO:0008006" key="15">
    <source>
        <dbReference type="Google" id="ProtNLM"/>
    </source>
</evidence>
<sequence length="388" mass="42283">MLDVSSARKHRPIAFVGFCGLLSKGVVPRINEESSKSKRSSNWELLRIEASVGRREVCSKFASCPATVLAVLAGSPFENIKTRMQSKHFKNGWECIKYTHKTEGIRGFWAGTTAPLILITISRVIGFSVYQQTKYAIDGIMSRATGDSPLALVNTPGTYPNFSTTFCFGTAGAVSGVATTLFTCPVEVAKNATQTSVLMAGLSGKPRGPTTSNVAPKKNVGRVSSIAATREIFQRHGFLGLYTGFKLHLARDVVGSAIYFGVYEATKQAMTSFQKTEKANTPLAVATAGMLCGICSWSLTYPLDTMKTRVQNSLVGNVSKVAQESAARSSKFKGIEMIIMRSCIQNMIQMSLFEEIKNWINAKPFKDGTTKLEDRDKEKRALGRPPTI</sequence>
<evidence type="ECO:0000256" key="2">
    <source>
        <dbReference type="ARBA" id="ARBA00006375"/>
    </source>
</evidence>
<feature type="compositionally biased region" description="Basic and acidic residues" evidence="12">
    <location>
        <begin position="367"/>
        <end position="381"/>
    </location>
</feature>
<dbReference type="PANTHER" id="PTHR45624:SF9">
    <property type="entry name" value="CARRIER PROTEIN, PUTATIVE (AFU_ORTHOLOGUE AFUA_4G06390)-RELATED"/>
    <property type="match status" value="1"/>
</dbReference>
<dbReference type="Proteomes" id="UP000606974">
    <property type="component" value="Unassembled WGS sequence"/>
</dbReference>